<dbReference type="EMBL" id="CP163441">
    <property type="protein sequence ID" value="XDQ48111.1"/>
    <property type="molecule type" value="Genomic_DNA"/>
</dbReference>
<evidence type="ECO:0000256" key="1">
    <source>
        <dbReference type="SAM" id="MobiDB-lite"/>
    </source>
</evidence>
<dbReference type="AlphaFoldDB" id="A0AB39R141"/>
<feature type="domain" description="AB hydrolase-1" evidence="2">
    <location>
        <begin position="53"/>
        <end position="295"/>
    </location>
</feature>
<evidence type="ECO:0000259" key="2">
    <source>
        <dbReference type="Pfam" id="PF00561"/>
    </source>
</evidence>
<sequence length="318" mass="34715">MNNSNQPQELPRVTDDPSSPLSPGTHTITVRHGSADVGLRYHVAGSGPVCLAHPGGPGIGWEYLRMLGLEDCLTMVYVEPVGTGDSGRLPDPRDYTVATYTHFLHSVVEHLGLPQVTLLGHSHGGFVAQQYALDHPGRLAALVLYDTSPVADDQFWAAAVAAMERFVRDHADDHPETAGYVAALTTRLDLLDDDGTTAVLRTMMPAYVFDYWGREDEFAPARRSLRMYAAPARGEGPPFDIRDRLSGIATPALVLAGRQDFICGPRWAALLHEAIPAAELSVLEETGHLAHIERPARFTAVVRAFLHAHRVLEDQQIP</sequence>
<keyword evidence="3" id="KW-0378">Hydrolase</keyword>
<evidence type="ECO:0000313" key="3">
    <source>
        <dbReference type="EMBL" id="XDQ48111.1"/>
    </source>
</evidence>
<dbReference type="Gene3D" id="3.40.50.1820">
    <property type="entry name" value="alpha/beta hydrolase"/>
    <property type="match status" value="1"/>
</dbReference>
<dbReference type="SUPFAM" id="SSF53474">
    <property type="entry name" value="alpha/beta-Hydrolases"/>
    <property type="match status" value="1"/>
</dbReference>
<gene>
    <name evidence="3" type="ORF">AB5J52_40870</name>
</gene>
<dbReference type="Pfam" id="PF00561">
    <property type="entry name" value="Abhydrolase_1"/>
    <property type="match status" value="1"/>
</dbReference>
<feature type="region of interest" description="Disordered" evidence="1">
    <location>
        <begin position="1"/>
        <end position="25"/>
    </location>
</feature>
<dbReference type="InterPro" id="IPR050266">
    <property type="entry name" value="AB_hydrolase_sf"/>
</dbReference>
<feature type="compositionally biased region" description="Polar residues" evidence="1">
    <location>
        <begin position="16"/>
        <end position="25"/>
    </location>
</feature>
<dbReference type="InterPro" id="IPR029058">
    <property type="entry name" value="AB_hydrolase_fold"/>
</dbReference>
<dbReference type="RefSeq" id="WP_369226941.1">
    <property type="nucleotide sequence ID" value="NZ_CP163441.1"/>
</dbReference>
<name>A0AB39R141_9ACTN</name>
<protein>
    <submittedName>
        <fullName evidence="3">Alpha/beta fold hydrolase</fullName>
    </submittedName>
</protein>
<dbReference type="GO" id="GO:0016020">
    <property type="term" value="C:membrane"/>
    <property type="evidence" value="ECO:0007669"/>
    <property type="project" value="TreeGrafter"/>
</dbReference>
<dbReference type="GO" id="GO:0016787">
    <property type="term" value="F:hydrolase activity"/>
    <property type="evidence" value="ECO:0007669"/>
    <property type="project" value="UniProtKB-KW"/>
</dbReference>
<dbReference type="PANTHER" id="PTHR43798:SF33">
    <property type="entry name" value="HYDROLASE, PUTATIVE (AFU_ORTHOLOGUE AFUA_2G14860)-RELATED"/>
    <property type="match status" value="1"/>
</dbReference>
<proteinExistence type="predicted"/>
<accession>A0AB39R141</accession>
<organism evidence="3">
    <name type="scientific">Streptomyces sp. R39</name>
    <dbReference type="NCBI Taxonomy" id="3238631"/>
    <lineage>
        <taxon>Bacteria</taxon>
        <taxon>Bacillati</taxon>
        <taxon>Actinomycetota</taxon>
        <taxon>Actinomycetes</taxon>
        <taxon>Kitasatosporales</taxon>
        <taxon>Streptomycetaceae</taxon>
        <taxon>Streptomyces</taxon>
    </lineage>
</organism>
<dbReference type="InterPro" id="IPR000073">
    <property type="entry name" value="AB_hydrolase_1"/>
</dbReference>
<reference evidence="3" key="1">
    <citation type="submission" date="2024-07" db="EMBL/GenBank/DDBJ databases">
        <authorList>
            <person name="Yu S.T."/>
        </authorList>
    </citation>
    <scope>NUCLEOTIDE SEQUENCE</scope>
    <source>
        <strain evidence="3">R39</strain>
    </source>
</reference>
<dbReference type="PANTHER" id="PTHR43798">
    <property type="entry name" value="MONOACYLGLYCEROL LIPASE"/>
    <property type="match status" value="1"/>
</dbReference>